<name>A0A0Q3MD74_BRADI</name>
<gene>
    <name evidence="2" type="ORF">BRADI_2g00467v3</name>
</gene>
<organism evidence="2">
    <name type="scientific">Brachypodium distachyon</name>
    <name type="common">Purple false brome</name>
    <name type="synonym">Trachynia distachya</name>
    <dbReference type="NCBI Taxonomy" id="15368"/>
    <lineage>
        <taxon>Eukaryota</taxon>
        <taxon>Viridiplantae</taxon>
        <taxon>Streptophyta</taxon>
        <taxon>Embryophyta</taxon>
        <taxon>Tracheophyta</taxon>
        <taxon>Spermatophyta</taxon>
        <taxon>Magnoliopsida</taxon>
        <taxon>Liliopsida</taxon>
        <taxon>Poales</taxon>
        <taxon>Poaceae</taxon>
        <taxon>BOP clade</taxon>
        <taxon>Pooideae</taxon>
        <taxon>Stipodae</taxon>
        <taxon>Brachypodieae</taxon>
        <taxon>Brachypodium</taxon>
    </lineage>
</organism>
<dbReference type="Gramene" id="KQK02270">
    <property type="protein sequence ID" value="KQK02270"/>
    <property type="gene ID" value="BRADI_2g00467v3"/>
</dbReference>
<feature type="region of interest" description="Disordered" evidence="1">
    <location>
        <begin position="202"/>
        <end position="267"/>
    </location>
</feature>
<feature type="compositionally biased region" description="Basic and acidic residues" evidence="1">
    <location>
        <begin position="217"/>
        <end position="229"/>
    </location>
</feature>
<feature type="region of interest" description="Disordered" evidence="1">
    <location>
        <begin position="1"/>
        <end position="28"/>
    </location>
</feature>
<dbReference type="EnsemblPlants" id="KQK02270">
    <property type="protein sequence ID" value="KQK02270"/>
    <property type="gene ID" value="BRADI_2g00467v3"/>
</dbReference>
<keyword evidence="4" id="KW-1185">Reference proteome</keyword>
<feature type="compositionally biased region" description="Low complexity" evidence="1">
    <location>
        <begin position="100"/>
        <end position="115"/>
    </location>
</feature>
<feature type="compositionally biased region" description="Low complexity" evidence="1">
    <location>
        <begin position="1"/>
        <end position="27"/>
    </location>
</feature>
<evidence type="ECO:0000313" key="2">
    <source>
        <dbReference type="EMBL" id="KQK02270.2"/>
    </source>
</evidence>
<evidence type="ECO:0000313" key="4">
    <source>
        <dbReference type="Proteomes" id="UP000008810"/>
    </source>
</evidence>
<feature type="region of interest" description="Disordered" evidence="1">
    <location>
        <begin position="100"/>
        <end position="120"/>
    </location>
</feature>
<reference evidence="2 3" key="1">
    <citation type="journal article" date="2010" name="Nature">
        <title>Genome sequencing and analysis of the model grass Brachypodium distachyon.</title>
        <authorList>
            <consortium name="International Brachypodium Initiative"/>
        </authorList>
    </citation>
    <scope>NUCLEOTIDE SEQUENCE [LARGE SCALE GENOMIC DNA]</scope>
    <source>
        <strain evidence="2 3">Bd21</strain>
    </source>
</reference>
<reference evidence="2" key="2">
    <citation type="submission" date="2017-06" db="EMBL/GenBank/DDBJ databases">
        <title>WGS assembly of Brachypodium distachyon.</title>
        <authorList>
            <consortium name="The International Brachypodium Initiative"/>
            <person name="Lucas S."/>
            <person name="Harmon-Smith M."/>
            <person name="Lail K."/>
            <person name="Tice H."/>
            <person name="Grimwood J."/>
            <person name="Bruce D."/>
            <person name="Barry K."/>
            <person name="Shu S."/>
            <person name="Lindquist E."/>
            <person name="Wang M."/>
            <person name="Pitluck S."/>
            <person name="Vogel J.P."/>
            <person name="Garvin D.F."/>
            <person name="Mockler T.C."/>
            <person name="Schmutz J."/>
            <person name="Rokhsar D."/>
            <person name="Bevan M.W."/>
        </authorList>
    </citation>
    <scope>NUCLEOTIDE SEQUENCE</scope>
    <source>
        <strain evidence="2">Bd21</strain>
    </source>
</reference>
<accession>A0A0Q3MD74</accession>
<feature type="region of interest" description="Disordered" evidence="1">
    <location>
        <begin position="133"/>
        <end position="164"/>
    </location>
</feature>
<reference evidence="3" key="3">
    <citation type="submission" date="2018-08" db="UniProtKB">
        <authorList>
            <consortium name="EnsemblPlants"/>
        </authorList>
    </citation>
    <scope>IDENTIFICATION</scope>
    <source>
        <strain evidence="3">cv. Bd21</strain>
    </source>
</reference>
<feature type="compositionally biased region" description="Basic and acidic residues" evidence="1">
    <location>
        <begin position="245"/>
        <end position="254"/>
    </location>
</feature>
<proteinExistence type="predicted"/>
<dbReference type="AlphaFoldDB" id="A0A0Q3MD74"/>
<feature type="compositionally biased region" description="Polar residues" evidence="1">
    <location>
        <begin position="255"/>
        <end position="267"/>
    </location>
</feature>
<feature type="compositionally biased region" description="Basic residues" evidence="1">
    <location>
        <begin position="136"/>
        <end position="147"/>
    </location>
</feature>
<feature type="compositionally biased region" description="Basic and acidic residues" evidence="1">
    <location>
        <begin position="152"/>
        <end position="164"/>
    </location>
</feature>
<feature type="compositionally biased region" description="Low complexity" evidence="1">
    <location>
        <begin position="205"/>
        <end position="214"/>
    </location>
</feature>
<dbReference type="EMBL" id="CM000881">
    <property type="protein sequence ID" value="KQK02270.2"/>
    <property type="molecule type" value="Genomic_DNA"/>
</dbReference>
<evidence type="ECO:0000313" key="3">
    <source>
        <dbReference type="EnsemblPlants" id="KQK02270"/>
    </source>
</evidence>
<sequence>MESLQPKTTPTTTTSTSHSTRTPSKPTCGWVFIGSSPNNDIDYIGTSLHVYTGNLLQVKVHDSKHDRVSTSSCAPPTLQGLHRQAHCTVVINQRHHAATFTSTATSTSPHSSSTSAKHRRCEATPATCLLPMKQNTPHRRAPTRRRQCITSDTDKADTTRPGTDEAKAAHLSELTRPDIFILERRQAEGIWLSIARATRVPLHPSTSSSSTVSSAPRMEKTRLEDDDHCSSLIGGGPWTRSTDVINREPSEAPRTKNTQSPKSFWPR</sequence>
<evidence type="ECO:0000256" key="1">
    <source>
        <dbReference type="SAM" id="MobiDB-lite"/>
    </source>
</evidence>
<protein>
    <submittedName>
        <fullName evidence="2 3">Uncharacterized protein</fullName>
    </submittedName>
</protein>
<dbReference type="Proteomes" id="UP000008810">
    <property type="component" value="Chromosome 2"/>
</dbReference>
<dbReference type="InParanoid" id="A0A0Q3MD74"/>